<dbReference type="VEuPathDB" id="MicrosporidiaDB:EHP00_49"/>
<organism evidence="1 2">
    <name type="scientific">Ecytonucleospora hepatopenaei</name>
    <dbReference type="NCBI Taxonomy" id="646526"/>
    <lineage>
        <taxon>Eukaryota</taxon>
        <taxon>Fungi</taxon>
        <taxon>Fungi incertae sedis</taxon>
        <taxon>Microsporidia</taxon>
        <taxon>Enterocytozoonidae</taxon>
        <taxon>Ecytonucleospora</taxon>
    </lineage>
</organism>
<dbReference type="EMBL" id="MNPJ01000019">
    <property type="protein sequence ID" value="OQS54543.1"/>
    <property type="molecule type" value="Genomic_DNA"/>
</dbReference>
<dbReference type="OrthoDB" id="10588156at2759"/>
<dbReference type="AlphaFoldDB" id="A0A1W0E5L4"/>
<proteinExistence type="predicted"/>
<sequence length="289" mass="34829">MLFVPVKFVFDKNFKHKKEVYGISRSILDIKIIDNHFYTRLFEKYEDDSVELHSSKSYAAIFCPSFEEGDFITIFVTDDNNQNIEDNVIVFDKHTFRNKVEDIVLNTKIQYNHLKLEMGNWKSIFRPKTSYQRKTHAEACFYTGDFKTAEILFKKIIKNYTVYSERMIGMCEYMQHNQTSNMLLFDFFILNDDYNAMYNCIKYCTSEDIKYKISKKLLKMKIDVKKRMLLLYICIKLNLNQKRWKFTDKYKEDMICSIENDRANKNNQMWTVIFSRIQQEIEEAQRNSK</sequence>
<gene>
    <name evidence="1" type="ORF">EHP00_49</name>
</gene>
<keyword evidence="2" id="KW-1185">Reference proteome</keyword>
<comment type="caution">
    <text evidence="1">The sequence shown here is derived from an EMBL/GenBank/DDBJ whole genome shotgun (WGS) entry which is preliminary data.</text>
</comment>
<dbReference type="Proteomes" id="UP000192758">
    <property type="component" value="Unassembled WGS sequence"/>
</dbReference>
<reference evidence="1 2" key="1">
    <citation type="journal article" date="2017" name="Environ. Microbiol.">
        <title>Decay of the glycolytic pathway and adaptation to intranuclear parasitism within Enterocytozoonidae microsporidia.</title>
        <authorList>
            <person name="Wiredu Boakye D."/>
            <person name="Jaroenlak P."/>
            <person name="Prachumwat A."/>
            <person name="Williams T.A."/>
            <person name="Bateman K.S."/>
            <person name="Itsathitphaisarn O."/>
            <person name="Sritunyalucksana K."/>
            <person name="Paszkiewicz K.H."/>
            <person name="Moore K.A."/>
            <person name="Stentiford G.D."/>
            <person name="Williams B.A."/>
        </authorList>
    </citation>
    <scope>NUCLEOTIDE SEQUENCE [LARGE SCALE GENOMIC DNA]</scope>
    <source>
        <strain evidence="1 2">TH1</strain>
    </source>
</reference>
<evidence type="ECO:0000313" key="2">
    <source>
        <dbReference type="Proteomes" id="UP000192758"/>
    </source>
</evidence>
<name>A0A1W0E5L4_9MICR</name>
<evidence type="ECO:0000313" key="1">
    <source>
        <dbReference type="EMBL" id="OQS54543.1"/>
    </source>
</evidence>
<accession>A0A1W0E5L4</accession>
<protein>
    <submittedName>
        <fullName evidence="1">Uncharacterized protein</fullName>
    </submittedName>
</protein>